<dbReference type="KEGG" id="tum:CBW65_06585"/>
<dbReference type="RefSeq" id="WP_087456184.1">
    <property type="nucleotide sequence ID" value="NZ_CP021434.1"/>
</dbReference>
<dbReference type="InterPro" id="IPR027417">
    <property type="entry name" value="P-loop_NTPase"/>
</dbReference>
<proteinExistence type="predicted"/>
<accession>A0A1Y0IMP7</accession>
<sequence>MRQTKLILMEGLPSTGKSTNSGFLLDQLEKNGQRSTWIHEVARPHPTLFFFEASLDEIEYRDYISRYPQTASILGELAIKHGDSYGVDLLEIEWNQNDLFSEEATLDLKQYDVWNYSIDRYANIALEKWKHFVEKQMTSDEIVILDSSIFQFQVYSFLLAGKRYEDLHCFIERLFDIISPLNPSLVYFYRENTNDTIDYLIQERGVRFLESIWERDRNQPYYKDRPSGSEGYKMFLLDYAEYANRLFTIAPVPKLALEITEGCWSKYQHVFRN</sequence>
<dbReference type="SUPFAM" id="SSF52540">
    <property type="entry name" value="P-loop containing nucleoside triphosphate hydrolases"/>
    <property type="match status" value="1"/>
</dbReference>
<name>A0A1Y0IMP7_9BACL</name>
<keyword evidence="2" id="KW-1185">Reference proteome</keyword>
<dbReference type="Proteomes" id="UP000195437">
    <property type="component" value="Chromosome"/>
</dbReference>
<reference evidence="2" key="1">
    <citation type="submission" date="2017-05" db="EMBL/GenBank/DDBJ databases">
        <authorList>
            <person name="Sung H."/>
        </authorList>
    </citation>
    <scope>NUCLEOTIDE SEQUENCE [LARGE SCALE GENOMIC DNA]</scope>
    <source>
        <strain evidence="2">AR23208</strain>
    </source>
</reference>
<dbReference type="EMBL" id="CP021434">
    <property type="protein sequence ID" value="ARU60795.1"/>
    <property type="molecule type" value="Genomic_DNA"/>
</dbReference>
<gene>
    <name evidence="1" type="ORF">CBW65_06585</name>
</gene>
<evidence type="ECO:0000313" key="2">
    <source>
        <dbReference type="Proteomes" id="UP000195437"/>
    </source>
</evidence>
<dbReference type="Gene3D" id="3.40.50.300">
    <property type="entry name" value="P-loop containing nucleotide triphosphate hydrolases"/>
    <property type="match status" value="1"/>
</dbReference>
<dbReference type="AlphaFoldDB" id="A0A1Y0IMP7"/>
<protein>
    <submittedName>
        <fullName evidence="1">Uncharacterized protein</fullName>
    </submittedName>
</protein>
<organism evidence="1 2">
    <name type="scientific">Tumebacillus avium</name>
    <dbReference type="NCBI Taxonomy" id="1903704"/>
    <lineage>
        <taxon>Bacteria</taxon>
        <taxon>Bacillati</taxon>
        <taxon>Bacillota</taxon>
        <taxon>Bacilli</taxon>
        <taxon>Bacillales</taxon>
        <taxon>Alicyclobacillaceae</taxon>
        <taxon>Tumebacillus</taxon>
    </lineage>
</organism>
<dbReference type="OrthoDB" id="8211253at2"/>
<evidence type="ECO:0000313" key="1">
    <source>
        <dbReference type="EMBL" id="ARU60795.1"/>
    </source>
</evidence>